<dbReference type="AlphaFoldDB" id="A0A0G1DRV5"/>
<keyword evidence="1" id="KW-1133">Transmembrane helix</keyword>
<organism evidence="2 3">
    <name type="scientific">Candidatus Nomurabacteria bacterium GW2011_GWA2_43_15</name>
    <dbReference type="NCBI Taxonomy" id="1618738"/>
    <lineage>
        <taxon>Bacteria</taxon>
        <taxon>Candidatus Nomuraibacteriota</taxon>
    </lineage>
</organism>
<dbReference type="InterPro" id="IPR013211">
    <property type="entry name" value="LVIVD"/>
</dbReference>
<reference evidence="2 3" key="1">
    <citation type="journal article" date="2015" name="Nature">
        <title>rRNA introns, odd ribosomes, and small enigmatic genomes across a large radiation of phyla.</title>
        <authorList>
            <person name="Brown C.T."/>
            <person name="Hug L.A."/>
            <person name="Thomas B.C."/>
            <person name="Sharon I."/>
            <person name="Castelle C.J."/>
            <person name="Singh A."/>
            <person name="Wilkins M.J."/>
            <person name="Williams K.H."/>
            <person name="Banfield J.F."/>
        </authorList>
    </citation>
    <scope>NUCLEOTIDE SEQUENCE [LARGE SCALE GENOMIC DNA]</scope>
</reference>
<dbReference type="Proteomes" id="UP000034646">
    <property type="component" value="Unassembled WGS sequence"/>
</dbReference>
<dbReference type="EMBL" id="LCFS01000008">
    <property type="protein sequence ID" value="KKT00616.1"/>
    <property type="molecule type" value="Genomic_DNA"/>
</dbReference>
<proteinExistence type="predicted"/>
<dbReference type="InterPro" id="IPR011048">
    <property type="entry name" value="Haem_d1_sf"/>
</dbReference>
<accession>A0A0G1DRV5</accession>
<evidence type="ECO:0000256" key="1">
    <source>
        <dbReference type="SAM" id="Phobius"/>
    </source>
</evidence>
<dbReference type="Pfam" id="PF08309">
    <property type="entry name" value="LVIVD"/>
    <property type="match status" value="2"/>
</dbReference>
<name>A0A0G1DRV5_9BACT</name>
<dbReference type="SUPFAM" id="SSF51004">
    <property type="entry name" value="C-terminal (heme d1) domain of cytochrome cd1-nitrite reductase"/>
    <property type="match status" value="1"/>
</dbReference>
<keyword evidence="1" id="KW-0472">Membrane</keyword>
<protein>
    <submittedName>
        <fullName evidence="2">Uncharacterized protein</fullName>
    </submittedName>
</protein>
<gene>
    <name evidence="2" type="ORF">UV76_C0008G0027</name>
</gene>
<feature type="transmembrane region" description="Helical" evidence="1">
    <location>
        <begin position="20"/>
        <end position="39"/>
    </location>
</feature>
<keyword evidence="1" id="KW-0812">Transmembrane</keyword>
<evidence type="ECO:0000313" key="3">
    <source>
        <dbReference type="Proteomes" id="UP000034646"/>
    </source>
</evidence>
<dbReference type="STRING" id="1618738.UV76_C0008G0027"/>
<evidence type="ECO:0000313" key="2">
    <source>
        <dbReference type="EMBL" id="KKT00616.1"/>
    </source>
</evidence>
<sequence length="499" mass="54107">MKQVRSIGKNKKGFATIEVLIAFVILILCIGAVIMVVFGNQSVAIDNETNNEAIMKAQKMLEDARAEAKEDFNITEIVANPADFFPSSLDVLTISECAKKLTSEVTWGGPFRPLEIVFSTIVTNLDTVALLSYCDPISPGDWDEPEPYGDISPSVIDGQGTGVAVAYINGIRYAFLTTDASNPVQDNFYVIDTTTSPEVIDASDIYSIKVEDGLEGIATAKIDGNYYAFVVTDHDDAGQLQVVDISVPTSPTLIPTASTTIPNVTPGESAPPLSIFYYNEKIYIGTEYLAFGDPGFNHEFHVFDVSNPSSLPWPRWETSIDIDRNVNDIFVKGDTAYLATGQGSSPYTPLQVVDLPTESVVNSFSTGINKPGTAVFVLGDTLYFGTESGASGDDFYIFDINDLDPELSANSLDGSTTEVGDIFVQGQYAFIGLQGAGAQDTFQVWNIGDPEVPERVDTVCPSGFPLELNGLVFIENYIMASFRSYTPFRIIYNDATSCP</sequence>
<comment type="caution">
    <text evidence="2">The sequence shown here is derived from an EMBL/GenBank/DDBJ whole genome shotgun (WGS) entry which is preliminary data.</text>
</comment>